<evidence type="ECO:0000256" key="1">
    <source>
        <dbReference type="SAM" id="MobiDB-lite"/>
    </source>
</evidence>
<accession>A0A6L9S6X5</accession>
<dbReference type="PROSITE" id="PS51257">
    <property type="entry name" value="PROKAR_LIPOPROTEIN"/>
    <property type="match status" value="1"/>
</dbReference>
<comment type="caution">
    <text evidence="3">The sequence shown here is derived from an EMBL/GenBank/DDBJ whole genome shotgun (WGS) entry which is preliminary data.</text>
</comment>
<name>A0A6L9S6X5_9ACTN</name>
<evidence type="ECO:0000313" key="3">
    <source>
        <dbReference type="EMBL" id="NED99739.1"/>
    </source>
</evidence>
<proteinExistence type="predicted"/>
<evidence type="ECO:0000313" key="4">
    <source>
        <dbReference type="Proteomes" id="UP000475214"/>
    </source>
</evidence>
<dbReference type="Proteomes" id="UP000475214">
    <property type="component" value="Unassembled WGS sequence"/>
</dbReference>
<feature type="chain" id="PRO_5038983820" evidence="2">
    <location>
        <begin position="34"/>
        <end position="340"/>
    </location>
</feature>
<keyword evidence="4" id="KW-1185">Reference proteome</keyword>
<keyword evidence="2" id="KW-0732">Signal</keyword>
<feature type="signal peptide" evidence="2">
    <location>
        <begin position="1"/>
        <end position="33"/>
    </location>
</feature>
<organism evidence="3 4">
    <name type="scientific">Phytoactinopolyspora halotolerans</name>
    <dbReference type="NCBI Taxonomy" id="1981512"/>
    <lineage>
        <taxon>Bacteria</taxon>
        <taxon>Bacillati</taxon>
        <taxon>Actinomycetota</taxon>
        <taxon>Actinomycetes</taxon>
        <taxon>Jiangellales</taxon>
        <taxon>Jiangellaceae</taxon>
        <taxon>Phytoactinopolyspora</taxon>
    </lineage>
</organism>
<sequence length="340" mass="34862">MSSKRRTTRASSRDRRRSIVLTVPLLLAATVTACGDDDDGAPGSTGGDGERRSTGTALHQALDRIEATSSTATFISFGDAARIAEASGGTFEGVWGSLTGWGADALYQHRDQLPEVLGIDLDSADALVTVGAPPSFVSMVIGGQDADDVASAATAAGWSGDDVLAAENDVTQPVTLAAPQVRAVDADVVVGGIDADLSVVDSDGTSLTDEPTVGSLADCLGDVLAAQFIQADPTPAAVGVRQEGDDPDVPVGVVCAVTGSPEEAEDIGADMEQAVASGETTSNRRPYSDYFTEPEVTVVDDEHIARVEMSLTPEAFAITIFQMAMTDDLPGLALGYPSAG</sequence>
<feature type="region of interest" description="Disordered" evidence="1">
    <location>
        <begin position="34"/>
        <end position="56"/>
    </location>
</feature>
<protein>
    <submittedName>
        <fullName evidence="3">Uncharacterized protein</fullName>
    </submittedName>
</protein>
<gene>
    <name evidence="3" type="ORF">G1H10_06120</name>
</gene>
<dbReference type="AlphaFoldDB" id="A0A6L9S6X5"/>
<reference evidence="3 4" key="1">
    <citation type="submission" date="2020-02" db="EMBL/GenBank/DDBJ databases">
        <authorList>
            <person name="Li X.-J."/>
            <person name="Han X.-M."/>
        </authorList>
    </citation>
    <scope>NUCLEOTIDE SEQUENCE [LARGE SCALE GENOMIC DNA]</scope>
    <source>
        <strain evidence="3 4">CCTCC AB 2017055</strain>
    </source>
</reference>
<evidence type="ECO:0000256" key="2">
    <source>
        <dbReference type="SAM" id="SignalP"/>
    </source>
</evidence>
<dbReference type="RefSeq" id="WP_163734156.1">
    <property type="nucleotide sequence ID" value="NZ_JAAGOA010000003.1"/>
</dbReference>
<dbReference type="EMBL" id="JAAGOA010000003">
    <property type="protein sequence ID" value="NED99739.1"/>
    <property type="molecule type" value="Genomic_DNA"/>
</dbReference>